<keyword evidence="4" id="KW-0805">Transcription regulation</keyword>
<evidence type="ECO:0000259" key="8">
    <source>
        <dbReference type="PROSITE" id="PS50114"/>
    </source>
</evidence>
<name>A0A9P4S958_9PEZI</name>
<dbReference type="CDD" id="cd00202">
    <property type="entry name" value="ZnF_GATA"/>
    <property type="match status" value="1"/>
</dbReference>
<feature type="compositionally biased region" description="Polar residues" evidence="7">
    <location>
        <begin position="56"/>
        <end position="66"/>
    </location>
</feature>
<proteinExistence type="predicted"/>
<keyword evidence="3" id="KW-0862">Zinc</keyword>
<dbReference type="OrthoDB" id="2162994at2759"/>
<evidence type="ECO:0000313" key="9">
    <source>
        <dbReference type="EMBL" id="KAF2838396.1"/>
    </source>
</evidence>
<evidence type="ECO:0000256" key="5">
    <source>
        <dbReference type="ARBA" id="ARBA00023163"/>
    </source>
</evidence>
<dbReference type="GO" id="GO:0006355">
    <property type="term" value="P:regulation of DNA-templated transcription"/>
    <property type="evidence" value="ECO:0007669"/>
    <property type="project" value="InterPro"/>
</dbReference>
<feature type="compositionally biased region" description="Basic and acidic residues" evidence="7">
    <location>
        <begin position="453"/>
        <end position="462"/>
    </location>
</feature>
<comment type="caution">
    <text evidence="9">The sequence shown here is derived from an EMBL/GenBank/DDBJ whole genome shotgun (WGS) entry which is preliminary data.</text>
</comment>
<dbReference type="Gene3D" id="3.30.50.10">
    <property type="entry name" value="Erythroid Transcription Factor GATA-1, subunit A"/>
    <property type="match status" value="1"/>
</dbReference>
<dbReference type="GO" id="GO:0008270">
    <property type="term" value="F:zinc ion binding"/>
    <property type="evidence" value="ECO:0007669"/>
    <property type="project" value="UniProtKB-KW"/>
</dbReference>
<dbReference type="PANTHER" id="PTHR47172:SF24">
    <property type="entry name" value="GATA ZINC FINGER DOMAIN-CONTAINING PROTEIN 14-RELATED"/>
    <property type="match status" value="1"/>
</dbReference>
<accession>A0A9P4S958</accession>
<feature type="region of interest" description="Disordered" evidence="7">
    <location>
        <begin position="483"/>
        <end position="506"/>
    </location>
</feature>
<feature type="compositionally biased region" description="Low complexity" evidence="7">
    <location>
        <begin position="264"/>
        <end position="280"/>
    </location>
</feature>
<dbReference type="SMART" id="SM00401">
    <property type="entry name" value="ZnF_GATA"/>
    <property type="match status" value="1"/>
</dbReference>
<feature type="compositionally biased region" description="Low complexity" evidence="7">
    <location>
        <begin position="213"/>
        <end position="231"/>
    </location>
</feature>
<feature type="compositionally biased region" description="Pro residues" evidence="7">
    <location>
        <begin position="249"/>
        <end position="263"/>
    </location>
</feature>
<keyword evidence="5" id="KW-0804">Transcription</keyword>
<evidence type="ECO:0000256" key="1">
    <source>
        <dbReference type="ARBA" id="ARBA00022723"/>
    </source>
</evidence>
<keyword evidence="10" id="KW-1185">Reference proteome</keyword>
<dbReference type="PROSITE" id="PS00344">
    <property type="entry name" value="GATA_ZN_FINGER_1"/>
    <property type="match status" value="1"/>
</dbReference>
<dbReference type="Proteomes" id="UP000799429">
    <property type="component" value="Unassembled WGS sequence"/>
</dbReference>
<dbReference type="InterPro" id="IPR013088">
    <property type="entry name" value="Znf_NHR/GATA"/>
</dbReference>
<dbReference type="EMBL" id="MU006097">
    <property type="protein sequence ID" value="KAF2838396.1"/>
    <property type="molecule type" value="Genomic_DNA"/>
</dbReference>
<dbReference type="InterPro" id="IPR000679">
    <property type="entry name" value="Znf_GATA"/>
</dbReference>
<dbReference type="SUPFAM" id="SSF57716">
    <property type="entry name" value="Glucocorticoid receptor-like (DNA-binding domain)"/>
    <property type="match status" value="1"/>
</dbReference>
<evidence type="ECO:0000256" key="7">
    <source>
        <dbReference type="SAM" id="MobiDB-lite"/>
    </source>
</evidence>
<feature type="compositionally biased region" description="Basic and acidic residues" evidence="7">
    <location>
        <begin position="290"/>
        <end position="300"/>
    </location>
</feature>
<evidence type="ECO:0000256" key="3">
    <source>
        <dbReference type="ARBA" id="ARBA00022833"/>
    </source>
</evidence>
<feature type="compositionally biased region" description="Low complexity" evidence="7">
    <location>
        <begin position="121"/>
        <end position="134"/>
    </location>
</feature>
<keyword evidence="2 6" id="KW-0863">Zinc-finger</keyword>
<dbReference type="PROSITE" id="PS50114">
    <property type="entry name" value="GATA_ZN_FINGER_2"/>
    <property type="match status" value="1"/>
</dbReference>
<organism evidence="9 10">
    <name type="scientific">Patellaria atrata CBS 101060</name>
    <dbReference type="NCBI Taxonomy" id="1346257"/>
    <lineage>
        <taxon>Eukaryota</taxon>
        <taxon>Fungi</taxon>
        <taxon>Dikarya</taxon>
        <taxon>Ascomycota</taxon>
        <taxon>Pezizomycotina</taxon>
        <taxon>Dothideomycetes</taxon>
        <taxon>Dothideomycetes incertae sedis</taxon>
        <taxon>Patellariales</taxon>
        <taxon>Patellariaceae</taxon>
        <taxon>Patellaria</taxon>
    </lineage>
</organism>
<reference evidence="9" key="1">
    <citation type="journal article" date="2020" name="Stud. Mycol.">
        <title>101 Dothideomycetes genomes: a test case for predicting lifestyles and emergence of pathogens.</title>
        <authorList>
            <person name="Haridas S."/>
            <person name="Albert R."/>
            <person name="Binder M."/>
            <person name="Bloem J."/>
            <person name="Labutti K."/>
            <person name="Salamov A."/>
            <person name="Andreopoulos B."/>
            <person name="Baker S."/>
            <person name="Barry K."/>
            <person name="Bills G."/>
            <person name="Bluhm B."/>
            <person name="Cannon C."/>
            <person name="Castanera R."/>
            <person name="Culley D."/>
            <person name="Daum C."/>
            <person name="Ezra D."/>
            <person name="Gonzalez J."/>
            <person name="Henrissat B."/>
            <person name="Kuo A."/>
            <person name="Liang C."/>
            <person name="Lipzen A."/>
            <person name="Lutzoni F."/>
            <person name="Magnuson J."/>
            <person name="Mondo S."/>
            <person name="Nolan M."/>
            <person name="Ohm R."/>
            <person name="Pangilinan J."/>
            <person name="Park H.-J."/>
            <person name="Ramirez L."/>
            <person name="Alfaro M."/>
            <person name="Sun H."/>
            <person name="Tritt A."/>
            <person name="Yoshinaga Y."/>
            <person name="Zwiers L.-H."/>
            <person name="Turgeon B."/>
            <person name="Goodwin S."/>
            <person name="Spatafora J."/>
            <person name="Crous P."/>
            <person name="Grigoriev I."/>
        </authorList>
    </citation>
    <scope>NUCLEOTIDE SEQUENCE</scope>
    <source>
        <strain evidence="9">CBS 101060</strain>
    </source>
</reference>
<protein>
    <recommendedName>
        <fullName evidence="8">GATA-type domain-containing protein</fullName>
    </recommendedName>
</protein>
<evidence type="ECO:0000256" key="4">
    <source>
        <dbReference type="ARBA" id="ARBA00023015"/>
    </source>
</evidence>
<feature type="domain" description="GATA-type" evidence="8">
    <location>
        <begin position="445"/>
        <end position="475"/>
    </location>
</feature>
<feature type="region of interest" description="Disordered" evidence="7">
    <location>
        <begin position="1"/>
        <end position="300"/>
    </location>
</feature>
<gene>
    <name evidence="9" type="ORF">M501DRAFT_993231</name>
</gene>
<feature type="compositionally biased region" description="Basic and acidic residues" evidence="7">
    <location>
        <begin position="20"/>
        <end position="33"/>
    </location>
</feature>
<keyword evidence="1" id="KW-0479">Metal-binding</keyword>
<dbReference type="Pfam" id="PF00320">
    <property type="entry name" value="GATA"/>
    <property type="match status" value="1"/>
</dbReference>
<dbReference type="PANTHER" id="PTHR47172">
    <property type="entry name" value="OS01G0976800 PROTEIN"/>
    <property type="match status" value="1"/>
</dbReference>
<dbReference type="GO" id="GO:0043565">
    <property type="term" value="F:sequence-specific DNA binding"/>
    <property type="evidence" value="ECO:0007669"/>
    <property type="project" value="InterPro"/>
</dbReference>
<evidence type="ECO:0000256" key="6">
    <source>
        <dbReference type="PROSITE-ProRule" id="PRU00094"/>
    </source>
</evidence>
<feature type="region of interest" description="Disordered" evidence="7">
    <location>
        <begin position="402"/>
        <end position="462"/>
    </location>
</feature>
<evidence type="ECO:0000313" key="10">
    <source>
        <dbReference type="Proteomes" id="UP000799429"/>
    </source>
</evidence>
<feature type="compositionally biased region" description="Polar residues" evidence="7">
    <location>
        <begin position="143"/>
        <end position="164"/>
    </location>
</feature>
<feature type="compositionally biased region" description="Basic and acidic residues" evidence="7">
    <location>
        <begin position="78"/>
        <end position="91"/>
    </location>
</feature>
<sequence>MDQVEGGSRQSVALPSINHLDLEKHQREEDYQRKHSAPAMVSPSSHYSIPPPPYGQAQTTVKTNPIPSALSGLISPPESRRTSGDEKEQRQPQRQSLPSIHEALGADQPISYPPVSAATTSIPQPYHPHQSSSPLDHRKSFPADSQNQPTPNSYAPTASRSPFMNQAPALTAPYSHNPPDPNLGPPMASSQTSKLPTLHPIRTNHSPITAARQSLPYSYQQPPQQQTSPAYEQSAPPSGSMNGPYAYQPYPPSQYPYSAPPPSASGSMFPPSASATYSAPPRYPPTWRSDGTEINRAEENKRAGRVGGFAYGESVKRHLENFDIEASLNEIADSSGRMLDFSKHYGQRAHQTQRSGPVVGSLPSLQEVDDLMKQSHRLQEAMQRIREVVVTQQVAMEQAQDNRYKAGNGYDPEDSAPYQDDSKGGGFAGADPKKRRGGRAAPPGRCHSCNRAETPEWRRGPDGARTLCNACGLHYAKLTRKMGTNKAAIGSSNLRPRSMGPGSPNA</sequence>
<evidence type="ECO:0000256" key="2">
    <source>
        <dbReference type="ARBA" id="ARBA00022771"/>
    </source>
</evidence>
<dbReference type="AlphaFoldDB" id="A0A9P4S958"/>